<keyword evidence="2" id="KW-0238">DNA-binding</keyword>
<evidence type="ECO:0000259" key="4">
    <source>
        <dbReference type="PROSITE" id="PS01124"/>
    </source>
</evidence>
<dbReference type="SMART" id="SM00342">
    <property type="entry name" value="HTH_ARAC"/>
    <property type="match status" value="1"/>
</dbReference>
<keyword evidence="6" id="KW-1185">Reference proteome</keyword>
<accession>A0ABS0I036</accession>
<reference evidence="5 6" key="1">
    <citation type="submission" date="2020-11" db="EMBL/GenBank/DDBJ databases">
        <authorList>
            <person name="Kim M.K."/>
        </authorList>
    </citation>
    <scope>NUCLEOTIDE SEQUENCE [LARGE SCALE GENOMIC DNA]</scope>
    <source>
        <strain evidence="5 6">BT662</strain>
    </source>
</reference>
<evidence type="ECO:0000256" key="3">
    <source>
        <dbReference type="ARBA" id="ARBA00023163"/>
    </source>
</evidence>
<sequence length="273" mass="30751">MKPDYFQVQRGLQPFVSHIMVVDVRLDGPAYSRLAPFPPTPQHCLNFYPADATRSRQGPQAFRDLPACTIVGPQTTKVDLAMGPRHRFVSVAFHPGGLFRLLRLPLHELLDTPLDAADVLGPELREVSEKLQAATQPLAMKNTVEAYLLRKMSLIAASPFECAIRLLSGGNAAHTIDEIAALACLSNRQFERKAHEVLGYSPKFFARVARFSRAYRLKVNHPHARWTAISHQCGYYDQMHLIRDFKQFTATTPKLLALEIQDSPLKIQDDLRL</sequence>
<dbReference type="RefSeq" id="WP_196291772.1">
    <property type="nucleotide sequence ID" value="NZ_JADQDM010000002.1"/>
</dbReference>
<keyword evidence="1" id="KW-0805">Transcription regulation</keyword>
<dbReference type="InterPro" id="IPR046532">
    <property type="entry name" value="DUF6597"/>
</dbReference>
<organism evidence="5 6">
    <name type="scientific">Hymenobacter ruricola</name>
    <dbReference type="NCBI Taxonomy" id="2791023"/>
    <lineage>
        <taxon>Bacteria</taxon>
        <taxon>Pseudomonadati</taxon>
        <taxon>Bacteroidota</taxon>
        <taxon>Cytophagia</taxon>
        <taxon>Cytophagales</taxon>
        <taxon>Hymenobacteraceae</taxon>
        <taxon>Hymenobacter</taxon>
    </lineage>
</organism>
<evidence type="ECO:0000313" key="6">
    <source>
        <dbReference type="Proteomes" id="UP000618931"/>
    </source>
</evidence>
<feature type="domain" description="HTH araC/xylS-type" evidence="4">
    <location>
        <begin position="175"/>
        <end position="259"/>
    </location>
</feature>
<dbReference type="Gene3D" id="1.10.10.60">
    <property type="entry name" value="Homeodomain-like"/>
    <property type="match status" value="1"/>
</dbReference>
<gene>
    <name evidence="5" type="ORF">I2H31_04245</name>
</gene>
<name>A0ABS0I036_9BACT</name>
<evidence type="ECO:0000313" key="5">
    <source>
        <dbReference type="EMBL" id="MBF9220306.1"/>
    </source>
</evidence>
<dbReference type="Pfam" id="PF12833">
    <property type="entry name" value="HTH_18"/>
    <property type="match status" value="1"/>
</dbReference>
<dbReference type="Pfam" id="PF20240">
    <property type="entry name" value="DUF6597"/>
    <property type="match status" value="1"/>
</dbReference>
<proteinExistence type="predicted"/>
<evidence type="ECO:0000256" key="2">
    <source>
        <dbReference type="ARBA" id="ARBA00023125"/>
    </source>
</evidence>
<dbReference type="InterPro" id="IPR050204">
    <property type="entry name" value="AraC_XylS_family_regulators"/>
</dbReference>
<dbReference type="PANTHER" id="PTHR46796">
    <property type="entry name" value="HTH-TYPE TRANSCRIPTIONAL ACTIVATOR RHAS-RELATED"/>
    <property type="match status" value="1"/>
</dbReference>
<evidence type="ECO:0000256" key="1">
    <source>
        <dbReference type="ARBA" id="ARBA00023015"/>
    </source>
</evidence>
<dbReference type="PROSITE" id="PS01124">
    <property type="entry name" value="HTH_ARAC_FAMILY_2"/>
    <property type="match status" value="1"/>
</dbReference>
<dbReference type="EMBL" id="JADQDM010000002">
    <property type="protein sequence ID" value="MBF9220306.1"/>
    <property type="molecule type" value="Genomic_DNA"/>
</dbReference>
<dbReference type="Proteomes" id="UP000618931">
    <property type="component" value="Unassembled WGS sequence"/>
</dbReference>
<comment type="caution">
    <text evidence="5">The sequence shown here is derived from an EMBL/GenBank/DDBJ whole genome shotgun (WGS) entry which is preliminary data.</text>
</comment>
<keyword evidence="3" id="KW-0804">Transcription</keyword>
<protein>
    <submittedName>
        <fullName evidence="5">AraC family transcriptional regulator</fullName>
    </submittedName>
</protein>
<dbReference type="PANTHER" id="PTHR46796:SF13">
    <property type="entry name" value="HTH-TYPE TRANSCRIPTIONAL ACTIVATOR RHAS"/>
    <property type="match status" value="1"/>
</dbReference>
<dbReference type="InterPro" id="IPR018060">
    <property type="entry name" value="HTH_AraC"/>
</dbReference>